<dbReference type="InterPro" id="IPR018260">
    <property type="entry name" value="Ribosomal_uL22_CS"/>
</dbReference>
<organism evidence="12 13">
    <name type="scientific">Candidatus Wolfebacteria bacterium CG_4_10_14_0_2_um_filter_39_18</name>
    <dbReference type="NCBI Taxonomy" id="1975061"/>
    <lineage>
        <taxon>Bacteria</taxon>
        <taxon>Candidatus Wolfeibacteriota</taxon>
    </lineage>
</organism>
<dbReference type="PANTHER" id="PTHR13501:SF8">
    <property type="entry name" value="LARGE RIBOSOMAL SUBUNIT PROTEIN UL22M"/>
    <property type="match status" value="1"/>
</dbReference>
<gene>
    <name evidence="7" type="primary">rplV</name>
    <name evidence="12" type="ORF">COY31_00225</name>
</gene>
<comment type="function">
    <text evidence="7 10">This protein binds specifically to 23S rRNA; its binding is stimulated by other ribosomal proteins, e.g., L4, L17, and L20. It is important during the early stages of 50S assembly. It makes multiple contacts with different domains of the 23S rRNA in the assembled 50S subunit and ribosome.</text>
</comment>
<accession>A0A2M7TH06</accession>
<evidence type="ECO:0000256" key="11">
    <source>
        <dbReference type="SAM" id="MobiDB-lite"/>
    </source>
</evidence>
<sequence length="176" mass="20310">MAKTQIAKLNYLRITPRKTRLVASMIKGLSINEAEAQLLVNPKRPSEAVLKLLRSAVANAKNNQKLDPEKLFVKEIRVDQGPMLKRFMPRAMGRASEIQKKSSHIILILGEAENLKAPRFKIAKVEKISKRVKKEMTKQNKKEKEEKEREKSKGAETQRQTEKPGFMKKFFRRKSI</sequence>
<dbReference type="GO" id="GO:0022625">
    <property type="term" value="C:cytosolic large ribosomal subunit"/>
    <property type="evidence" value="ECO:0007669"/>
    <property type="project" value="TreeGrafter"/>
</dbReference>
<evidence type="ECO:0000256" key="8">
    <source>
        <dbReference type="RuleBase" id="RU004005"/>
    </source>
</evidence>
<keyword evidence="3 7" id="KW-0694">RNA-binding</keyword>
<dbReference type="GO" id="GO:0019843">
    <property type="term" value="F:rRNA binding"/>
    <property type="evidence" value="ECO:0007669"/>
    <property type="project" value="UniProtKB-UniRule"/>
</dbReference>
<evidence type="ECO:0000256" key="2">
    <source>
        <dbReference type="ARBA" id="ARBA00022730"/>
    </source>
</evidence>
<dbReference type="SUPFAM" id="SSF54843">
    <property type="entry name" value="Ribosomal protein L22"/>
    <property type="match status" value="1"/>
</dbReference>
<dbReference type="PANTHER" id="PTHR13501">
    <property type="entry name" value="CHLOROPLAST 50S RIBOSOMAL PROTEIN L22-RELATED"/>
    <property type="match status" value="1"/>
</dbReference>
<reference evidence="13" key="1">
    <citation type="submission" date="2017-09" db="EMBL/GenBank/DDBJ databases">
        <title>Depth-based differentiation of microbial function through sediment-hosted aquifers and enrichment of novel symbionts in the deep terrestrial subsurface.</title>
        <authorList>
            <person name="Probst A.J."/>
            <person name="Ladd B."/>
            <person name="Jarett J.K."/>
            <person name="Geller-Mcgrath D.E."/>
            <person name="Sieber C.M.K."/>
            <person name="Emerson J.B."/>
            <person name="Anantharaman K."/>
            <person name="Thomas B.C."/>
            <person name="Malmstrom R."/>
            <person name="Stieglmeier M."/>
            <person name="Klingl A."/>
            <person name="Woyke T."/>
            <person name="Ryan C.M."/>
            <person name="Banfield J.F."/>
        </authorList>
    </citation>
    <scope>NUCLEOTIDE SEQUENCE [LARGE SCALE GENOMIC DNA]</scope>
</reference>
<dbReference type="Proteomes" id="UP000230553">
    <property type="component" value="Unassembled WGS sequence"/>
</dbReference>
<dbReference type="GO" id="GO:0003735">
    <property type="term" value="F:structural constituent of ribosome"/>
    <property type="evidence" value="ECO:0007669"/>
    <property type="project" value="InterPro"/>
</dbReference>
<dbReference type="Pfam" id="PF00237">
    <property type="entry name" value="Ribosomal_L22"/>
    <property type="match status" value="1"/>
</dbReference>
<protein>
    <recommendedName>
        <fullName evidence="6 7">Large ribosomal subunit protein uL22</fullName>
    </recommendedName>
</protein>
<comment type="subunit">
    <text evidence="7 9">Part of the 50S ribosomal subunit.</text>
</comment>
<evidence type="ECO:0000256" key="1">
    <source>
        <dbReference type="ARBA" id="ARBA00009451"/>
    </source>
</evidence>
<evidence type="ECO:0000256" key="10">
    <source>
        <dbReference type="RuleBase" id="RU004008"/>
    </source>
</evidence>
<feature type="compositionally biased region" description="Basic and acidic residues" evidence="11">
    <location>
        <begin position="131"/>
        <end position="162"/>
    </location>
</feature>
<dbReference type="InterPro" id="IPR005727">
    <property type="entry name" value="Ribosomal_uL22_bac/chlpt-type"/>
</dbReference>
<dbReference type="InterPro" id="IPR001063">
    <property type="entry name" value="Ribosomal_uL22"/>
</dbReference>
<dbReference type="EMBL" id="PFNM01000005">
    <property type="protein sequence ID" value="PIZ45433.1"/>
    <property type="molecule type" value="Genomic_DNA"/>
</dbReference>
<proteinExistence type="inferred from homology"/>
<name>A0A2M7TH06_9BACT</name>
<evidence type="ECO:0000256" key="6">
    <source>
        <dbReference type="ARBA" id="ARBA00035207"/>
    </source>
</evidence>
<evidence type="ECO:0000256" key="4">
    <source>
        <dbReference type="ARBA" id="ARBA00022980"/>
    </source>
</evidence>
<evidence type="ECO:0000256" key="3">
    <source>
        <dbReference type="ARBA" id="ARBA00022884"/>
    </source>
</evidence>
<dbReference type="InterPro" id="IPR036394">
    <property type="entry name" value="Ribosomal_uL22_sf"/>
</dbReference>
<evidence type="ECO:0000256" key="5">
    <source>
        <dbReference type="ARBA" id="ARBA00023274"/>
    </source>
</evidence>
<comment type="similarity">
    <text evidence="1 7 8">Belongs to the universal ribosomal protein uL22 family.</text>
</comment>
<evidence type="ECO:0000313" key="12">
    <source>
        <dbReference type="EMBL" id="PIZ45433.1"/>
    </source>
</evidence>
<dbReference type="CDD" id="cd00336">
    <property type="entry name" value="Ribosomal_L22"/>
    <property type="match status" value="1"/>
</dbReference>
<evidence type="ECO:0000256" key="9">
    <source>
        <dbReference type="RuleBase" id="RU004006"/>
    </source>
</evidence>
<keyword evidence="4 7" id="KW-0689">Ribosomal protein</keyword>
<keyword evidence="2 7" id="KW-0699">rRNA-binding</keyword>
<comment type="caution">
    <text evidence="12">The sequence shown here is derived from an EMBL/GenBank/DDBJ whole genome shotgun (WGS) entry which is preliminary data.</text>
</comment>
<dbReference type="NCBIfam" id="TIGR01044">
    <property type="entry name" value="rplV_bact"/>
    <property type="match status" value="1"/>
</dbReference>
<dbReference type="GO" id="GO:0006412">
    <property type="term" value="P:translation"/>
    <property type="evidence" value="ECO:0007669"/>
    <property type="project" value="UniProtKB-UniRule"/>
</dbReference>
<dbReference type="InterPro" id="IPR047867">
    <property type="entry name" value="Ribosomal_uL22_bac/org-type"/>
</dbReference>
<dbReference type="HAMAP" id="MF_01331_B">
    <property type="entry name" value="Ribosomal_uL22_B"/>
    <property type="match status" value="1"/>
</dbReference>
<dbReference type="PROSITE" id="PS00464">
    <property type="entry name" value="RIBOSOMAL_L22"/>
    <property type="match status" value="1"/>
</dbReference>
<evidence type="ECO:0000313" key="13">
    <source>
        <dbReference type="Proteomes" id="UP000230553"/>
    </source>
</evidence>
<dbReference type="AlphaFoldDB" id="A0A2M7TH06"/>
<feature type="region of interest" description="Disordered" evidence="11">
    <location>
        <begin position="131"/>
        <end position="176"/>
    </location>
</feature>
<evidence type="ECO:0000256" key="7">
    <source>
        <dbReference type="HAMAP-Rule" id="MF_01331"/>
    </source>
</evidence>
<dbReference type="Gene3D" id="3.90.470.10">
    <property type="entry name" value="Ribosomal protein L22/L17"/>
    <property type="match status" value="1"/>
</dbReference>
<keyword evidence="5 7" id="KW-0687">Ribonucleoprotein</keyword>
<comment type="function">
    <text evidence="7">The globular domain of the protein is located near the polypeptide exit tunnel on the outside of the subunit, while an extended beta-hairpin is found that lines the wall of the exit tunnel in the center of the 70S ribosome.</text>
</comment>